<evidence type="ECO:0000313" key="5">
    <source>
        <dbReference type="EMBL" id="QNG50530.1"/>
    </source>
</evidence>
<keyword evidence="6" id="KW-1185">Reference proteome</keyword>
<dbReference type="PROSITE" id="PS51257">
    <property type="entry name" value="PROKAR_LIPOPROTEIN"/>
    <property type="match status" value="1"/>
</dbReference>
<name>A0A7G7MCL9_9PSEU</name>
<dbReference type="EMBL" id="CP060131">
    <property type="protein sequence ID" value="QNG50530.1"/>
    <property type="molecule type" value="Genomic_DNA"/>
</dbReference>
<evidence type="ECO:0000256" key="1">
    <source>
        <dbReference type="ARBA" id="ARBA00008520"/>
    </source>
</evidence>
<keyword evidence="2" id="KW-0813">Transport</keyword>
<accession>A0A7G7MCL9</accession>
<dbReference type="InterPro" id="IPR006059">
    <property type="entry name" value="SBP"/>
</dbReference>
<sequence length="477" mass="51190">MRRPGRGLRSRVSRLVAVSAVAALLATGCGGGATGGGADPASPKPPQLRMLYATAEANAEAVQNLVPHFREVFGIDLQIDTQPYDALQQRVYAEVATRSSYYDILIVDTPWAPALVRALEPLSGYLTNPAVNDVAPAQLEDLIPKVLADTAVYDADDEVRQFPDPATASDVAAVTGQGFDVYGMPLQANAMVMAYRKDLFADPAEQAAFAQRYGRPLAVPTTWDEFSQVAEFFTRPEQDLYGTTMMAGVGDWATDDFKSLLAGFGGDGRMIGEDLSLDFAGPEGEQALTYYHRLISEQRSVPPGTTAASWDETASSFDSGLTAMTFNYHSLELDPAVGGEIGYAPVPVAQARGPHFGTWMLSLNRFSQHKAWAYRAITWLTAPEQQLAMTADGLHPSRTSVYAALAGDEFYTALGGSLAEGVGRPRLTNYTEISRAIAVAVNTAASGEATPREALDKAVEDVTRRLTQAGYELPEAS</sequence>
<feature type="chain" id="PRO_5039289922" evidence="4">
    <location>
        <begin position="23"/>
        <end position="477"/>
    </location>
</feature>
<evidence type="ECO:0000256" key="4">
    <source>
        <dbReference type="SAM" id="SignalP"/>
    </source>
</evidence>
<dbReference type="KEGG" id="ppel:H6H00_20130"/>
<evidence type="ECO:0000313" key="6">
    <source>
        <dbReference type="Proteomes" id="UP000515728"/>
    </source>
</evidence>
<feature type="signal peptide" evidence="4">
    <location>
        <begin position="1"/>
        <end position="22"/>
    </location>
</feature>
<keyword evidence="3 4" id="KW-0732">Signal</keyword>
<organism evidence="5 6">
    <name type="scientific">Pseudonocardia petroleophila</name>
    <dbReference type="NCBI Taxonomy" id="37331"/>
    <lineage>
        <taxon>Bacteria</taxon>
        <taxon>Bacillati</taxon>
        <taxon>Actinomycetota</taxon>
        <taxon>Actinomycetes</taxon>
        <taxon>Pseudonocardiales</taxon>
        <taxon>Pseudonocardiaceae</taxon>
        <taxon>Pseudonocardia</taxon>
    </lineage>
</organism>
<evidence type="ECO:0000256" key="2">
    <source>
        <dbReference type="ARBA" id="ARBA00022448"/>
    </source>
</evidence>
<dbReference type="Proteomes" id="UP000515728">
    <property type="component" value="Chromosome"/>
</dbReference>
<protein>
    <submittedName>
        <fullName evidence="5">Extracellular solute-binding protein</fullName>
    </submittedName>
</protein>
<evidence type="ECO:0000256" key="3">
    <source>
        <dbReference type="ARBA" id="ARBA00022729"/>
    </source>
</evidence>
<comment type="similarity">
    <text evidence="1">Belongs to the bacterial solute-binding protein 1 family.</text>
</comment>
<gene>
    <name evidence="5" type="ORF">H6H00_20130</name>
</gene>
<dbReference type="InterPro" id="IPR050490">
    <property type="entry name" value="Bact_solute-bd_prot1"/>
</dbReference>
<reference evidence="5 6" key="1">
    <citation type="submission" date="2020-08" db="EMBL/GenBank/DDBJ databases">
        <authorList>
            <person name="Mo P."/>
        </authorList>
    </citation>
    <scope>NUCLEOTIDE SEQUENCE [LARGE SCALE GENOMIC DNA]</scope>
    <source>
        <strain evidence="5 6">CGMCC 4.1532</strain>
    </source>
</reference>
<dbReference type="SUPFAM" id="SSF53850">
    <property type="entry name" value="Periplasmic binding protein-like II"/>
    <property type="match status" value="1"/>
</dbReference>
<dbReference type="PANTHER" id="PTHR43649">
    <property type="entry name" value="ARABINOSE-BINDING PROTEIN-RELATED"/>
    <property type="match status" value="1"/>
</dbReference>
<proteinExistence type="inferred from homology"/>
<dbReference type="Pfam" id="PF01547">
    <property type="entry name" value="SBP_bac_1"/>
    <property type="match status" value="1"/>
</dbReference>
<dbReference type="AlphaFoldDB" id="A0A7G7MCL9"/>
<dbReference type="RefSeq" id="WP_185717292.1">
    <property type="nucleotide sequence ID" value="NZ_BAAAWI010000001.1"/>
</dbReference>
<dbReference type="Gene3D" id="3.40.190.10">
    <property type="entry name" value="Periplasmic binding protein-like II"/>
    <property type="match status" value="2"/>
</dbReference>
<dbReference type="PANTHER" id="PTHR43649:SF34">
    <property type="entry name" value="ABC TRANSPORTER PERIPLASMIC-BINDING PROTEIN YCJN-RELATED"/>
    <property type="match status" value="1"/>
</dbReference>